<evidence type="ECO:0000313" key="3">
    <source>
        <dbReference type="Proteomes" id="UP000662783"/>
    </source>
</evidence>
<dbReference type="AlphaFoldDB" id="A0A974WFU7"/>
<evidence type="ECO:0000313" key="2">
    <source>
        <dbReference type="EMBL" id="QSE96773.1"/>
    </source>
</evidence>
<keyword evidence="3" id="KW-1185">Reference proteome</keyword>
<dbReference type="PROSITE" id="PS51257">
    <property type="entry name" value="PROKAR_LIPOPROTEIN"/>
    <property type="match status" value="1"/>
</dbReference>
<organism evidence="2 3">
    <name type="scientific">Fulvivirga lutea</name>
    <dbReference type="NCBI Taxonomy" id="2810512"/>
    <lineage>
        <taxon>Bacteria</taxon>
        <taxon>Pseudomonadati</taxon>
        <taxon>Bacteroidota</taxon>
        <taxon>Cytophagia</taxon>
        <taxon>Cytophagales</taxon>
        <taxon>Fulvivirgaceae</taxon>
        <taxon>Fulvivirga</taxon>
    </lineage>
</organism>
<dbReference type="KEGG" id="fuv:JR347_14390"/>
<dbReference type="RefSeq" id="WP_205721287.1">
    <property type="nucleotide sequence ID" value="NZ_CP070608.1"/>
</dbReference>
<evidence type="ECO:0000256" key="1">
    <source>
        <dbReference type="SAM" id="SignalP"/>
    </source>
</evidence>
<feature type="chain" id="PRO_5037063989" description="DUF4878 domain-containing protein" evidence="1">
    <location>
        <begin position="23"/>
        <end position="181"/>
    </location>
</feature>
<protein>
    <recommendedName>
        <fullName evidence="4">DUF4878 domain-containing protein</fullName>
    </recommendedName>
</protein>
<gene>
    <name evidence="2" type="ORF">JR347_14390</name>
</gene>
<proteinExistence type="predicted"/>
<name>A0A974WFU7_9BACT</name>
<reference evidence="2" key="1">
    <citation type="submission" date="2021-02" db="EMBL/GenBank/DDBJ databases">
        <title>Fulvivirga sp. S481 isolated from sea water.</title>
        <authorList>
            <person name="Bae S.S."/>
            <person name="Baek K."/>
        </authorList>
    </citation>
    <scope>NUCLEOTIDE SEQUENCE</scope>
    <source>
        <strain evidence="2">S481</strain>
    </source>
</reference>
<dbReference type="Proteomes" id="UP000662783">
    <property type="component" value="Chromosome"/>
</dbReference>
<dbReference type="EMBL" id="CP070608">
    <property type="protein sequence ID" value="QSE96773.1"/>
    <property type="molecule type" value="Genomic_DNA"/>
</dbReference>
<evidence type="ECO:0008006" key="4">
    <source>
        <dbReference type="Google" id="ProtNLM"/>
    </source>
</evidence>
<sequence length="181" mass="21151">MKKLYILVLPALLSTFSCSNQSKEETSENNTEVVEETTSEEVEIEGFKTIEKLAASVVKSLKERDYDSYYSHIMTKEMEMSQAEKIQDSTIRKEFLHEYGFSLHEEQEYFDNLLHFFDTKNIDLDKVVMADLVYTEYKGGEYHPLELYEVIVPIEMDYEIPIDFTVIKVDGKYYLTSELGV</sequence>
<feature type="signal peptide" evidence="1">
    <location>
        <begin position="1"/>
        <end position="22"/>
    </location>
</feature>
<keyword evidence="1" id="KW-0732">Signal</keyword>
<accession>A0A974WFU7</accession>